<evidence type="ECO:0000256" key="2">
    <source>
        <dbReference type="ARBA" id="ARBA00013081"/>
    </source>
</evidence>
<dbReference type="SMART" id="SM00855">
    <property type="entry name" value="PGAM"/>
    <property type="match status" value="1"/>
</dbReference>
<dbReference type="SUPFAM" id="SSF53254">
    <property type="entry name" value="Phosphoglycerate mutase-like"/>
    <property type="match status" value="1"/>
</dbReference>
<dbReference type="RefSeq" id="XP_009031224.1">
    <property type="nucleotide sequence ID" value="XM_009032976.1"/>
</dbReference>
<reference evidence="7" key="3">
    <citation type="submission" date="2015-06" db="UniProtKB">
        <authorList>
            <consortium name="EnsemblMetazoa"/>
        </authorList>
    </citation>
    <scope>IDENTIFICATION</scope>
</reference>
<sequence>KITATRNLFLIRHGQYKLAGQNDQEHVLTPLGIEQAKTAGRRLSTLSFKFSKMVVSTMTRAQQTAALINGELKLGKGEIENTDLLREGSPFPPEPSLHHWKPAARQFLEDGARIEKAFETFFHRAKPTQLKDSFEVYVCHANVIRYLVCRLALQLPAEAWLRMSLHHASITWIVIRPSGRVSIRFLGDTGFMAPNQLTLS</sequence>
<dbReference type="CDD" id="cd07067">
    <property type="entry name" value="HP_PGM_like"/>
    <property type="match status" value="1"/>
</dbReference>
<dbReference type="EMBL" id="AMQM01002370">
    <property type="status" value="NOT_ANNOTATED_CDS"/>
    <property type="molecule type" value="Genomic_DNA"/>
</dbReference>
<evidence type="ECO:0000313" key="7">
    <source>
        <dbReference type="EnsemblMetazoa" id="HelroP71201"/>
    </source>
</evidence>
<proteinExistence type="inferred from homology"/>
<dbReference type="AlphaFoldDB" id="T1G0H7"/>
<keyword evidence="3" id="KW-0378">Hydrolase</keyword>
<dbReference type="HOGENOM" id="CLU_063130_0_1_1"/>
<dbReference type="OrthoDB" id="2118094at2759"/>
<evidence type="ECO:0000256" key="1">
    <source>
        <dbReference type="ARBA" id="ARBA00006717"/>
    </source>
</evidence>
<dbReference type="PANTHER" id="PTHR20935:SF0">
    <property type="entry name" value="SERINE_THREONINE-PROTEIN PHOSPHATASE PGAM5, MITOCHONDRIAL"/>
    <property type="match status" value="1"/>
</dbReference>
<dbReference type="Gene3D" id="3.40.50.1240">
    <property type="entry name" value="Phosphoglycerate mutase-like"/>
    <property type="match status" value="1"/>
</dbReference>
<organism evidence="7 8">
    <name type="scientific">Helobdella robusta</name>
    <name type="common">Californian leech</name>
    <dbReference type="NCBI Taxonomy" id="6412"/>
    <lineage>
        <taxon>Eukaryota</taxon>
        <taxon>Metazoa</taxon>
        <taxon>Spiralia</taxon>
        <taxon>Lophotrochozoa</taxon>
        <taxon>Annelida</taxon>
        <taxon>Clitellata</taxon>
        <taxon>Hirudinea</taxon>
        <taxon>Rhynchobdellida</taxon>
        <taxon>Glossiphoniidae</taxon>
        <taxon>Helobdella</taxon>
    </lineage>
</organism>
<name>T1G0H7_HELRO</name>
<reference evidence="6 8" key="2">
    <citation type="journal article" date="2013" name="Nature">
        <title>Insights into bilaterian evolution from three spiralian genomes.</title>
        <authorList>
            <person name="Simakov O."/>
            <person name="Marletaz F."/>
            <person name="Cho S.J."/>
            <person name="Edsinger-Gonzales E."/>
            <person name="Havlak P."/>
            <person name="Hellsten U."/>
            <person name="Kuo D.H."/>
            <person name="Larsson T."/>
            <person name="Lv J."/>
            <person name="Arendt D."/>
            <person name="Savage R."/>
            <person name="Osoegawa K."/>
            <person name="de Jong P."/>
            <person name="Grimwood J."/>
            <person name="Chapman J.A."/>
            <person name="Shapiro H."/>
            <person name="Aerts A."/>
            <person name="Otillar R.P."/>
            <person name="Terry A.Y."/>
            <person name="Boore J.L."/>
            <person name="Grigoriev I.V."/>
            <person name="Lindberg D.R."/>
            <person name="Seaver E.C."/>
            <person name="Weisblat D.A."/>
            <person name="Putnam N.H."/>
            <person name="Rokhsar D.S."/>
        </authorList>
    </citation>
    <scope>NUCLEOTIDE SEQUENCE</scope>
</reference>
<gene>
    <name evidence="7" type="primary">20214575</name>
    <name evidence="6" type="ORF">HELRODRAFT_71201</name>
</gene>
<keyword evidence="8" id="KW-1185">Reference proteome</keyword>
<dbReference type="InterPro" id="IPR029033">
    <property type="entry name" value="His_PPase_superfam"/>
</dbReference>
<dbReference type="PANTHER" id="PTHR20935">
    <property type="entry name" value="PHOSPHOGLYCERATE MUTASE-RELATED"/>
    <property type="match status" value="1"/>
</dbReference>
<dbReference type="EnsemblMetazoa" id="HelroT71201">
    <property type="protein sequence ID" value="HelroP71201"/>
    <property type="gene ID" value="HelroG71201"/>
</dbReference>
<evidence type="ECO:0000256" key="4">
    <source>
        <dbReference type="ARBA" id="ARBA00039765"/>
    </source>
</evidence>
<dbReference type="KEGG" id="hro:HELRODRAFT_71201"/>
<dbReference type="GeneID" id="20214575"/>
<dbReference type="GO" id="GO:0004722">
    <property type="term" value="F:protein serine/threonine phosphatase activity"/>
    <property type="evidence" value="ECO:0000318"/>
    <property type="project" value="GO_Central"/>
</dbReference>
<dbReference type="InParanoid" id="T1G0H7"/>
<dbReference type="InterPro" id="IPR013078">
    <property type="entry name" value="His_Pase_superF_clade-1"/>
</dbReference>
<evidence type="ECO:0000313" key="6">
    <source>
        <dbReference type="EMBL" id="ESN90713.1"/>
    </source>
</evidence>
<dbReference type="Pfam" id="PF00300">
    <property type="entry name" value="His_Phos_1"/>
    <property type="match status" value="1"/>
</dbReference>
<dbReference type="GO" id="GO:0090141">
    <property type="term" value="P:positive regulation of mitochondrial fission"/>
    <property type="evidence" value="ECO:0000318"/>
    <property type="project" value="GO_Central"/>
</dbReference>
<dbReference type="GO" id="GO:0005739">
    <property type="term" value="C:mitochondrion"/>
    <property type="evidence" value="ECO:0000318"/>
    <property type="project" value="GO_Central"/>
</dbReference>
<dbReference type="CTD" id="20214575"/>
<evidence type="ECO:0000313" key="8">
    <source>
        <dbReference type="Proteomes" id="UP000015101"/>
    </source>
</evidence>
<dbReference type="Proteomes" id="UP000015101">
    <property type="component" value="Unassembled WGS sequence"/>
</dbReference>
<dbReference type="EC" id="3.1.3.16" evidence="2"/>
<evidence type="ECO:0000256" key="5">
    <source>
        <dbReference type="ARBA" id="ARBA00040722"/>
    </source>
</evidence>
<dbReference type="InterPro" id="IPR051021">
    <property type="entry name" value="Mito_Ser/Thr_phosphatase"/>
</dbReference>
<dbReference type="OMA" id="RWLGLNH"/>
<dbReference type="eggNOG" id="KOG4609">
    <property type="taxonomic scope" value="Eukaryota"/>
</dbReference>
<dbReference type="STRING" id="6412.T1G0H7"/>
<protein>
    <recommendedName>
        <fullName evidence="4">Serine/threonine-protein phosphatase PGAM5, mitochondrial</fullName>
        <ecNumber evidence="2">3.1.3.16</ecNumber>
    </recommendedName>
    <alternativeName>
        <fullName evidence="5">Serine/threonine-protein phosphatase Pgam5, mitochondrial</fullName>
    </alternativeName>
</protein>
<evidence type="ECO:0000256" key="3">
    <source>
        <dbReference type="ARBA" id="ARBA00022801"/>
    </source>
</evidence>
<accession>T1G0H7</accession>
<dbReference type="FunCoup" id="T1G0H7">
    <property type="interactions" value="870"/>
</dbReference>
<reference evidence="8" key="1">
    <citation type="submission" date="2012-12" db="EMBL/GenBank/DDBJ databases">
        <authorList>
            <person name="Hellsten U."/>
            <person name="Grimwood J."/>
            <person name="Chapman J.A."/>
            <person name="Shapiro H."/>
            <person name="Aerts A."/>
            <person name="Otillar R.P."/>
            <person name="Terry A.Y."/>
            <person name="Boore J.L."/>
            <person name="Simakov O."/>
            <person name="Marletaz F."/>
            <person name="Cho S.-J."/>
            <person name="Edsinger-Gonzales E."/>
            <person name="Havlak P."/>
            <person name="Kuo D.-H."/>
            <person name="Larsson T."/>
            <person name="Lv J."/>
            <person name="Arendt D."/>
            <person name="Savage R."/>
            <person name="Osoegawa K."/>
            <person name="de Jong P."/>
            <person name="Lindberg D.R."/>
            <person name="Seaver E.C."/>
            <person name="Weisblat D.A."/>
            <person name="Putnam N.H."/>
            <person name="Grigoriev I.V."/>
            <person name="Rokhsar D.S."/>
        </authorList>
    </citation>
    <scope>NUCLEOTIDE SEQUENCE</scope>
</reference>
<dbReference type="EMBL" id="KB097753">
    <property type="protein sequence ID" value="ESN90713.1"/>
    <property type="molecule type" value="Genomic_DNA"/>
</dbReference>
<comment type="similarity">
    <text evidence="1">Belongs to the phosphoglycerate mutase family. BPG-dependent PGAM subfamily.</text>
</comment>